<sequence length="144" mass="16909">MTIELIRPKRPEFSTYASRLMTFLDWPQDHPLTQEELARHGFYYAGYFDCTRCYYCGGAIRNWEPDDDVQLEHARWFSCCPLVLSTLGKDVVDIVSYMQRNNIKITIESVNNERNRQQTNQFQDCPMDQSKSGDIEILQSNNLI</sequence>
<name>A0AAE0YF33_9GAST</name>
<reference evidence="1" key="1">
    <citation type="journal article" date="2023" name="G3 (Bethesda)">
        <title>A reference genome for the long-term kleptoplast-retaining sea slug Elysia crispata morphotype clarki.</title>
        <authorList>
            <person name="Eastman K.E."/>
            <person name="Pendleton A.L."/>
            <person name="Shaikh M.A."/>
            <person name="Suttiyut T."/>
            <person name="Ogas R."/>
            <person name="Tomko P."/>
            <person name="Gavelis G."/>
            <person name="Widhalm J.R."/>
            <person name="Wisecaver J.H."/>
        </authorList>
    </citation>
    <scope>NUCLEOTIDE SEQUENCE</scope>
    <source>
        <strain evidence="1">ECLA1</strain>
    </source>
</reference>
<dbReference type="PROSITE" id="PS50143">
    <property type="entry name" value="BIR_REPEAT_2"/>
    <property type="match status" value="1"/>
</dbReference>
<dbReference type="Proteomes" id="UP001283361">
    <property type="component" value="Unassembled WGS sequence"/>
</dbReference>
<dbReference type="Gene3D" id="1.10.1170.10">
    <property type="entry name" value="Inhibitor Of Apoptosis Protein (2mihbC-IAP-1), Chain A"/>
    <property type="match status" value="1"/>
</dbReference>
<dbReference type="PANTHER" id="PTHR10044">
    <property type="entry name" value="INHIBITOR OF APOPTOSIS"/>
    <property type="match status" value="1"/>
</dbReference>
<dbReference type="AlphaFoldDB" id="A0AAE0YF33"/>
<proteinExistence type="predicted"/>
<dbReference type="GO" id="GO:0005737">
    <property type="term" value="C:cytoplasm"/>
    <property type="evidence" value="ECO:0007669"/>
    <property type="project" value="TreeGrafter"/>
</dbReference>
<dbReference type="InterPro" id="IPR050784">
    <property type="entry name" value="IAP"/>
</dbReference>
<dbReference type="CDD" id="cd00022">
    <property type="entry name" value="BIR"/>
    <property type="match status" value="1"/>
</dbReference>
<dbReference type="GO" id="GO:0043027">
    <property type="term" value="F:cysteine-type endopeptidase inhibitor activity involved in apoptotic process"/>
    <property type="evidence" value="ECO:0007669"/>
    <property type="project" value="TreeGrafter"/>
</dbReference>
<dbReference type="SMART" id="SM00238">
    <property type="entry name" value="BIR"/>
    <property type="match status" value="1"/>
</dbReference>
<dbReference type="GO" id="GO:0043066">
    <property type="term" value="P:negative regulation of apoptotic process"/>
    <property type="evidence" value="ECO:0007669"/>
    <property type="project" value="TreeGrafter"/>
</dbReference>
<organism evidence="1 2">
    <name type="scientific">Elysia crispata</name>
    <name type="common">lettuce slug</name>
    <dbReference type="NCBI Taxonomy" id="231223"/>
    <lineage>
        <taxon>Eukaryota</taxon>
        <taxon>Metazoa</taxon>
        <taxon>Spiralia</taxon>
        <taxon>Lophotrochozoa</taxon>
        <taxon>Mollusca</taxon>
        <taxon>Gastropoda</taxon>
        <taxon>Heterobranchia</taxon>
        <taxon>Euthyneura</taxon>
        <taxon>Panpulmonata</taxon>
        <taxon>Sacoglossa</taxon>
        <taxon>Placobranchoidea</taxon>
        <taxon>Plakobranchidae</taxon>
        <taxon>Elysia</taxon>
    </lineage>
</organism>
<dbReference type="SUPFAM" id="SSF57924">
    <property type="entry name" value="Inhibitor of apoptosis (IAP) repeat"/>
    <property type="match status" value="1"/>
</dbReference>
<comment type="caution">
    <text evidence="1">The sequence shown here is derived from an EMBL/GenBank/DDBJ whole genome shotgun (WGS) entry which is preliminary data.</text>
</comment>
<gene>
    <name evidence="1" type="ORF">RRG08_060743</name>
</gene>
<dbReference type="EMBL" id="JAWDGP010006341">
    <property type="protein sequence ID" value="KAK3742794.1"/>
    <property type="molecule type" value="Genomic_DNA"/>
</dbReference>
<evidence type="ECO:0000313" key="1">
    <source>
        <dbReference type="EMBL" id="KAK3742794.1"/>
    </source>
</evidence>
<dbReference type="Pfam" id="PF00653">
    <property type="entry name" value="BIR"/>
    <property type="match status" value="1"/>
</dbReference>
<dbReference type="InterPro" id="IPR001370">
    <property type="entry name" value="BIR_rpt"/>
</dbReference>
<dbReference type="GO" id="GO:0051726">
    <property type="term" value="P:regulation of cell cycle"/>
    <property type="evidence" value="ECO:0007669"/>
    <property type="project" value="TreeGrafter"/>
</dbReference>
<evidence type="ECO:0000313" key="2">
    <source>
        <dbReference type="Proteomes" id="UP001283361"/>
    </source>
</evidence>
<dbReference type="GO" id="GO:0005634">
    <property type="term" value="C:nucleus"/>
    <property type="evidence" value="ECO:0007669"/>
    <property type="project" value="TreeGrafter"/>
</dbReference>
<keyword evidence="2" id="KW-1185">Reference proteome</keyword>
<dbReference type="PANTHER" id="PTHR10044:SF139">
    <property type="entry name" value="DEATH-ASSOCIATED INHIBITOR OF APOPTOSIS 2"/>
    <property type="match status" value="1"/>
</dbReference>
<protein>
    <submittedName>
        <fullName evidence="1">Uncharacterized protein</fullName>
    </submittedName>
</protein>
<accession>A0AAE0YF33</accession>